<accession>A0A9P5U9N2</accession>
<dbReference type="InterPro" id="IPR050791">
    <property type="entry name" value="Aldo-Keto_reductase"/>
</dbReference>
<dbReference type="PANTHER" id="PTHR43625:SF40">
    <property type="entry name" value="ALDO-KETO REDUCTASE YAKC [NADP(+)]"/>
    <property type="match status" value="1"/>
</dbReference>
<evidence type="ECO:0000313" key="3">
    <source>
        <dbReference type="EMBL" id="KAF9071191.1"/>
    </source>
</evidence>
<proteinExistence type="predicted"/>
<dbReference type="InterPro" id="IPR036812">
    <property type="entry name" value="NAD(P)_OxRdtase_dom_sf"/>
</dbReference>
<dbReference type="Proteomes" id="UP000772434">
    <property type="component" value="Unassembled WGS sequence"/>
</dbReference>
<protein>
    <recommendedName>
        <fullName evidence="2">NADP-dependent oxidoreductase domain-containing protein</fullName>
    </recommendedName>
</protein>
<organism evidence="3 4">
    <name type="scientific">Rhodocollybia butyracea</name>
    <dbReference type="NCBI Taxonomy" id="206335"/>
    <lineage>
        <taxon>Eukaryota</taxon>
        <taxon>Fungi</taxon>
        <taxon>Dikarya</taxon>
        <taxon>Basidiomycota</taxon>
        <taxon>Agaricomycotina</taxon>
        <taxon>Agaricomycetes</taxon>
        <taxon>Agaricomycetidae</taxon>
        <taxon>Agaricales</taxon>
        <taxon>Marasmiineae</taxon>
        <taxon>Omphalotaceae</taxon>
        <taxon>Rhodocollybia</taxon>
    </lineage>
</organism>
<keyword evidence="4" id="KW-1185">Reference proteome</keyword>
<dbReference type="Gene3D" id="3.20.20.100">
    <property type="entry name" value="NADP-dependent oxidoreductase domain"/>
    <property type="match status" value="1"/>
</dbReference>
<sequence>MARQGFCHESPQGYHSRVNQDKDHIVHLLGEVNSENFPEIIEVAKRIEQVGTKHNATAGQVTLTWTLAQGDDLVVIPGTKKVKYAKENMGAAKVKLSANEIATVRKISE</sequence>
<dbReference type="OrthoDB" id="37537at2759"/>
<keyword evidence="1" id="KW-0560">Oxidoreductase</keyword>
<evidence type="ECO:0000256" key="1">
    <source>
        <dbReference type="ARBA" id="ARBA00023002"/>
    </source>
</evidence>
<dbReference type="SUPFAM" id="SSF51430">
    <property type="entry name" value="NAD(P)-linked oxidoreductase"/>
    <property type="match status" value="1"/>
</dbReference>
<name>A0A9P5U9N2_9AGAR</name>
<dbReference type="GO" id="GO:0016491">
    <property type="term" value="F:oxidoreductase activity"/>
    <property type="evidence" value="ECO:0007669"/>
    <property type="project" value="UniProtKB-KW"/>
</dbReference>
<evidence type="ECO:0000259" key="2">
    <source>
        <dbReference type="Pfam" id="PF00248"/>
    </source>
</evidence>
<dbReference type="Pfam" id="PF00248">
    <property type="entry name" value="Aldo_ket_red"/>
    <property type="match status" value="1"/>
</dbReference>
<evidence type="ECO:0000313" key="4">
    <source>
        <dbReference type="Proteomes" id="UP000772434"/>
    </source>
</evidence>
<dbReference type="EMBL" id="JADNRY010000034">
    <property type="protein sequence ID" value="KAF9071191.1"/>
    <property type="molecule type" value="Genomic_DNA"/>
</dbReference>
<dbReference type="PANTHER" id="PTHR43625">
    <property type="entry name" value="AFLATOXIN B1 ALDEHYDE REDUCTASE"/>
    <property type="match status" value="1"/>
</dbReference>
<dbReference type="InterPro" id="IPR023210">
    <property type="entry name" value="NADP_OxRdtase_dom"/>
</dbReference>
<reference evidence="3" key="1">
    <citation type="submission" date="2020-11" db="EMBL/GenBank/DDBJ databases">
        <authorList>
            <consortium name="DOE Joint Genome Institute"/>
            <person name="Ahrendt S."/>
            <person name="Riley R."/>
            <person name="Andreopoulos W."/>
            <person name="Labutti K."/>
            <person name="Pangilinan J."/>
            <person name="Ruiz-Duenas F.J."/>
            <person name="Barrasa J.M."/>
            <person name="Sanchez-Garcia M."/>
            <person name="Camarero S."/>
            <person name="Miyauchi S."/>
            <person name="Serrano A."/>
            <person name="Linde D."/>
            <person name="Babiker R."/>
            <person name="Drula E."/>
            <person name="Ayuso-Fernandez I."/>
            <person name="Pacheco R."/>
            <person name="Padilla G."/>
            <person name="Ferreira P."/>
            <person name="Barriuso J."/>
            <person name="Kellner H."/>
            <person name="Castanera R."/>
            <person name="Alfaro M."/>
            <person name="Ramirez L."/>
            <person name="Pisabarro A.G."/>
            <person name="Kuo A."/>
            <person name="Tritt A."/>
            <person name="Lipzen A."/>
            <person name="He G."/>
            <person name="Yan M."/>
            <person name="Ng V."/>
            <person name="Cullen D."/>
            <person name="Martin F."/>
            <person name="Rosso M.-N."/>
            <person name="Henrissat B."/>
            <person name="Hibbett D."/>
            <person name="Martinez A.T."/>
            <person name="Grigoriev I.V."/>
        </authorList>
    </citation>
    <scope>NUCLEOTIDE SEQUENCE</scope>
    <source>
        <strain evidence="3">AH 40177</strain>
    </source>
</reference>
<feature type="domain" description="NADP-dependent oxidoreductase" evidence="2">
    <location>
        <begin position="26"/>
        <end position="108"/>
    </location>
</feature>
<gene>
    <name evidence="3" type="ORF">BDP27DRAFT_1446462</name>
</gene>
<dbReference type="AlphaFoldDB" id="A0A9P5U9N2"/>
<dbReference type="GO" id="GO:0005737">
    <property type="term" value="C:cytoplasm"/>
    <property type="evidence" value="ECO:0007669"/>
    <property type="project" value="TreeGrafter"/>
</dbReference>
<comment type="caution">
    <text evidence="3">The sequence shown here is derived from an EMBL/GenBank/DDBJ whole genome shotgun (WGS) entry which is preliminary data.</text>
</comment>